<dbReference type="Proteomes" id="UP000784294">
    <property type="component" value="Unassembled WGS sequence"/>
</dbReference>
<evidence type="ECO:0000259" key="1">
    <source>
        <dbReference type="Pfam" id="PF01208"/>
    </source>
</evidence>
<accession>A0A448X2X5</accession>
<proteinExistence type="predicted"/>
<dbReference type="GO" id="GO:0004853">
    <property type="term" value="F:uroporphyrinogen decarboxylase activity"/>
    <property type="evidence" value="ECO:0007669"/>
    <property type="project" value="InterPro"/>
</dbReference>
<dbReference type="EMBL" id="CAAALY010082626">
    <property type="protein sequence ID" value="VEL26774.1"/>
    <property type="molecule type" value="Genomic_DNA"/>
</dbReference>
<dbReference type="Pfam" id="PF01208">
    <property type="entry name" value="URO-D"/>
    <property type="match status" value="1"/>
</dbReference>
<dbReference type="GO" id="GO:0006783">
    <property type="term" value="P:heme biosynthetic process"/>
    <property type="evidence" value="ECO:0007669"/>
    <property type="project" value="TreeGrafter"/>
</dbReference>
<dbReference type="SUPFAM" id="SSF51726">
    <property type="entry name" value="UROD/MetE-like"/>
    <property type="match status" value="1"/>
</dbReference>
<dbReference type="PANTHER" id="PTHR21091:SF169">
    <property type="entry name" value="UROPORPHYRINOGEN DECARBOXYLASE"/>
    <property type="match status" value="1"/>
</dbReference>
<dbReference type="PANTHER" id="PTHR21091">
    <property type="entry name" value="METHYLTETRAHYDROFOLATE:HOMOCYSTEINE METHYLTRANSFERASE RELATED"/>
    <property type="match status" value="1"/>
</dbReference>
<comment type="caution">
    <text evidence="2">The sequence shown here is derived from an EMBL/GenBank/DDBJ whole genome shotgun (WGS) entry which is preliminary data.</text>
</comment>
<dbReference type="InterPro" id="IPR000257">
    <property type="entry name" value="Uroporphyrinogen_deCOase"/>
</dbReference>
<sequence length="81" mass="9318">MLFPLLWQLQGNLDPCALYASDEDLDGMVETMLNRFGVHRYIANLGHGIYPDTDPDKVMRFVNSVHRVSRVLLANSRQQEK</sequence>
<dbReference type="InterPro" id="IPR038071">
    <property type="entry name" value="UROD/MetE-like_sf"/>
</dbReference>
<evidence type="ECO:0000313" key="3">
    <source>
        <dbReference type="Proteomes" id="UP000784294"/>
    </source>
</evidence>
<gene>
    <name evidence="2" type="ORF">PXEA_LOCUS20214</name>
</gene>
<dbReference type="Gene3D" id="3.20.20.210">
    <property type="match status" value="1"/>
</dbReference>
<protein>
    <recommendedName>
        <fullName evidence="1">Uroporphyrinogen decarboxylase (URO-D) domain-containing protein</fullName>
    </recommendedName>
</protein>
<dbReference type="AlphaFoldDB" id="A0A448X2X5"/>
<evidence type="ECO:0000313" key="2">
    <source>
        <dbReference type="EMBL" id="VEL26774.1"/>
    </source>
</evidence>
<feature type="domain" description="Uroporphyrinogen decarboxylase (URO-D)" evidence="1">
    <location>
        <begin position="8"/>
        <end position="67"/>
    </location>
</feature>
<organism evidence="2 3">
    <name type="scientific">Protopolystoma xenopodis</name>
    <dbReference type="NCBI Taxonomy" id="117903"/>
    <lineage>
        <taxon>Eukaryota</taxon>
        <taxon>Metazoa</taxon>
        <taxon>Spiralia</taxon>
        <taxon>Lophotrochozoa</taxon>
        <taxon>Platyhelminthes</taxon>
        <taxon>Monogenea</taxon>
        <taxon>Polyopisthocotylea</taxon>
        <taxon>Polystomatidea</taxon>
        <taxon>Polystomatidae</taxon>
        <taxon>Protopolystoma</taxon>
    </lineage>
</organism>
<dbReference type="GO" id="GO:0005829">
    <property type="term" value="C:cytosol"/>
    <property type="evidence" value="ECO:0007669"/>
    <property type="project" value="TreeGrafter"/>
</dbReference>
<reference evidence="2" key="1">
    <citation type="submission" date="2018-11" db="EMBL/GenBank/DDBJ databases">
        <authorList>
            <consortium name="Pathogen Informatics"/>
        </authorList>
    </citation>
    <scope>NUCLEOTIDE SEQUENCE</scope>
</reference>
<dbReference type="OrthoDB" id="339900at2759"/>
<name>A0A448X2X5_9PLAT</name>
<keyword evidence="3" id="KW-1185">Reference proteome</keyword>